<dbReference type="SUPFAM" id="SSF54236">
    <property type="entry name" value="Ubiquitin-like"/>
    <property type="match status" value="1"/>
</dbReference>
<dbReference type="InterPro" id="IPR050730">
    <property type="entry name" value="UBX_domain-protein"/>
</dbReference>
<dbReference type="SMART" id="SM00166">
    <property type="entry name" value="UBX"/>
    <property type="match status" value="1"/>
</dbReference>
<evidence type="ECO:0000259" key="1">
    <source>
        <dbReference type="PROSITE" id="PS50033"/>
    </source>
</evidence>
<name>A0AAF3ELH0_9BILA</name>
<dbReference type="Pfam" id="PF00789">
    <property type="entry name" value="UBX"/>
    <property type="match status" value="1"/>
</dbReference>
<sequence length="135" mass="15205">MSKRRFDDTVDNGISNPWERKRFRALEKRLQGLRIDPLDASNVASTSQASGDSPSPERRLSIALRYPDGKRQIAELEVDTKVERLFQIIHAHGVSPSMVVLIKQFPKTVISLEDSQKTLAELGITTSEALFVEEK</sequence>
<evidence type="ECO:0000313" key="3">
    <source>
        <dbReference type="WBParaSite" id="MBELARI_LOCUS14807"/>
    </source>
</evidence>
<dbReference type="AlphaFoldDB" id="A0AAF3ELH0"/>
<protein>
    <submittedName>
        <fullName evidence="3">UBX domain-containing protein</fullName>
    </submittedName>
</protein>
<dbReference type="WBParaSite" id="MBELARI_LOCUS14807">
    <property type="protein sequence ID" value="MBELARI_LOCUS14807"/>
    <property type="gene ID" value="MBELARI_LOCUS14807"/>
</dbReference>
<accession>A0AAF3ELH0</accession>
<dbReference type="PROSITE" id="PS50033">
    <property type="entry name" value="UBX"/>
    <property type="match status" value="1"/>
</dbReference>
<feature type="domain" description="UBX" evidence="1">
    <location>
        <begin position="55"/>
        <end position="132"/>
    </location>
</feature>
<organism evidence="2 3">
    <name type="scientific">Mesorhabditis belari</name>
    <dbReference type="NCBI Taxonomy" id="2138241"/>
    <lineage>
        <taxon>Eukaryota</taxon>
        <taxon>Metazoa</taxon>
        <taxon>Ecdysozoa</taxon>
        <taxon>Nematoda</taxon>
        <taxon>Chromadorea</taxon>
        <taxon>Rhabditida</taxon>
        <taxon>Rhabditina</taxon>
        <taxon>Rhabditomorpha</taxon>
        <taxon>Rhabditoidea</taxon>
        <taxon>Rhabditidae</taxon>
        <taxon>Mesorhabditinae</taxon>
        <taxon>Mesorhabditis</taxon>
    </lineage>
</organism>
<dbReference type="Gene3D" id="3.10.20.90">
    <property type="entry name" value="Phosphatidylinositol 3-kinase Catalytic Subunit, Chain A, domain 1"/>
    <property type="match status" value="1"/>
</dbReference>
<evidence type="ECO:0000313" key="2">
    <source>
        <dbReference type="Proteomes" id="UP000887575"/>
    </source>
</evidence>
<dbReference type="Proteomes" id="UP000887575">
    <property type="component" value="Unassembled WGS sequence"/>
</dbReference>
<dbReference type="InterPro" id="IPR001012">
    <property type="entry name" value="UBX_dom"/>
</dbReference>
<proteinExistence type="predicted"/>
<dbReference type="PANTHER" id="PTHR23322">
    <property type="entry name" value="FAS-ASSOCIATED PROTEIN"/>
    <property type="match status" value="1"/>
</dbReference>
<dbReference type="GO" id="GO:0043130">
    <property type="term" value="F:ubiquitin binding"/>
    <property type="evidence" value="ECO:0007669"/>
    <property type="project" value="TreeGrafter"/>
</dbReference>
<keyword evidence="2" id="KW-1185">Reference proteome</keyword>
<dbReference type="InterPro" id="IPR029071">
    <property type="entry name" value="Ubiquitin-like_domsf"/>
</dbReference>
<reference evidence="3" key="1">
    <citation type="submission" date="2024-02" db="UniProtKB">
        <authorList>
            <consortium name="WormBaseParasite"/>
        </authorList>
    </citation>
    <scope>IDENTIFICATION</scope>
</reference>